<accession>A0ABQ6HBB8</accession>
<dbReference type="SMART" id="SM00357">
    <property type="entry name" value="CSP"/>
    <property type="match status" value="2"/>
</dbReference>
<feature type="region of interest" description="Disordered" evidence="9">
    <location>
        <begin position="732"/>
        <end position="803"/>
    </location>
</feature>
<dbReference type="InterPro" id="IPR004476">
    <property type="entry name" value="RNase_II/RNase_R"/>
</dbReference>
<dbReference type="EC" id="3.1.13.1" evidence="8"/>
<evidence type="ECO:0000256" key="6">
    <source>
        <dbReference type="ARBA" id="ARBA00022839"/>
    </source>
</evidence>
<keyword evidence="5 8" id="KW-0378">Hydrolase</keyword>
<dbReference type="SMART" id="SM00955">
    <property type="entry name" value="RNB"/>
    <property type="match status" value="1"/>
</dbReference>
<dbReference type="Proteomes" id="UP001157134">
    <property type="component" value="Unassembled WGS sequence"/>
</dbReference>
<comment type="subcellular location">
    <subcellularLocation>
        <location evidence="2 8">Cytoplasm</location>
    </subcellularLocation>
</comment>
<dbReference type="SMART" id="SM00316">
    <property type="entry name" value="S1"/>
    <property type="match status" value="2"/>
</dbReference>
<evidence type="ECO:0000256" key="1">
    <source>
        <dbReference type="ARBA" id="ARBA00001849"/>
    </source>
</evidence>
<keyword evidence="12" id="KW-1185">Reference proteome</keyword>
<evidence type="ECO:0000256" key="2">
    <source>
        <dbReference type="ARBA" id="ARBA00004496"/>
    </source>
</evidence>
<dbReference type="InterPro" id="IPR003029">
    <property type="entry name" value="S1_domain"/>
</dbReference>
<evidence type="ECO:0000313" key="12">
    <source>
        <dbReference type="Proteomes" id="UP001157134"/>
    </source>
</evidence>
<dbReference type="PANTHER" id="PTHR23355:SF9">
    <property type="entry name" value="DIS3-LIKE EXONUCLEASE 2"/>
    <property type="match status" value="1"/>
</dbReference>
<dbReference type="Gene3D" id="2.40.50.140">
    <property type="entry name" value="Nucleic acid-binding proteins"/>
    <property type="match status" value="2"/>
</dbReference>
<sequence length="803" mass="90348">MTVNDPHFEREAKKYEKPIASRELILELVGQAKTPLNFKGVCQATGISDENGKIALKRRLRAMEQSGQLFFNKFKQYVIPAKRDVITGKVIGHRDGYGFFAPDDGGKDYFISSHEMQRVFHGDIAEGILLERTDKKGRKEIRILDVIAPRKHGIVGRLFKEHNITFVVPDDARIQQDILIPPKQNMGAKHGQMVVIDIIQRPSKHRNAMAKVVEVLGDHMAPGMEIQIALREHDLPHEFPKNVIAEVATLADEVSEEAKLPRVDLRDLPLVTIDGEDARDFDDAVFCEPKKSGGWRLWVAIADVSYYVRPGSSLDDEAISRGNSVYFPSQVIPMLPEKLSNGLCSLNPDVDRLCMVCEMTVSAAGKLSGSKFYPAVMRSKARFTYTKVAAILDGNEELRQQYEPLVGDLENLHDMYVALTHARDSRGAIAFETEESQFIFNDDKKIESIVPLVRNDAHKMIEECMILANVATAKFLEKHNMPGLFRVHDKPSEDKYRNFITYLGELGIQMPFKEEPEPSDYGHILAKVAERPDQELIQTMLLRSMKQAVYQSENIGHFGLALTQYSHFTSPIRRYPDLVVHRVIKAVLEKQAANDSNAGHHTYTEEQVTELGEHCSMTERRADDATRDVADWLKCEYMQDHVGDHFTGVISTVTNFGLFVRLQDLHIEGLVHITSLGRDFYHFDDVRMCLSGENTGKKYHVGDVLAVQVAAVNLDEKKIDLVLQGENATIKKAKPLPGARKAQSPKKKKGKSKAQAGAQSAVREFEKPGKGKKKNKPEKSKAKKRKARKSRPGKNARKAAKTK</sequence>
<dbReference type="PROSITE" id="PS01175">
    <property type="entry name" value="RIBONUCLEASE_II"/>
    <property type="match status" value="1"/>
</dbReference>
<dbReference type="InterPro" id="IPR022966">
    <property type="entry name" value="RNase_II/R_CS"/>
</dbReference>
<evidence type="ECO:0000256" key="9">
    <source>
        <dbReference type="SAM" id="MobiDB-lite"/>
    </source>
</evidence>
<feature type="domain" description="S1 motif" evidence="10">
    <location>
        <begin position="643"/>
        <end position="724"/>
    </location>
</feature>
<reference evidence="11 12" key="1">
    <citation type="submission" date="2023-03" db="EMBL/GenBank/DDBJ databases">
        <title>Thalassotalea loyana LMG 22536T draft genome sequence.</title>
        <authorList>
            <person name="Sawabe T."/>
        </authorList>
    </citation>
    <scope>NUCLEOTIDE SEQUENCE [LARGE SCALE GENOMIC DNA]</scope>
    <source>
        <strain evidence="11 12">LMG 22536</strain>
    </source>
</reference>
<dbReference type="NCBIfam" id="TIGR02063">
    <property type="entry name" value="RNase_R"/>
    <property type="match status" value="1"/>
</dbReference>
<evidence type="ECO:0000313" key="11">
    <source>
        <dbReference type="EMBL" id="GLX84196.1"/>
    </source>
</evidence>
<evidence type="ECO:0000256" key="5">
    <source>
        <dbReference type="ARBA" id="ARBA00022801"/>
    </source>
</evidence>
<dbReference type="InterPro" id="IPR013223">
    <property type="entry name" value="RNase_B_OB_dom"/>
</dbReference>
<keyword evidence="4 8" id="KW-0540">Nuclease</keyword>
<dbReference type="InterPro" id="IPR012340">
    <property type="entry name" value="NA-bd_OB-fold"/>
</dbReference>
<dbReference type="HAMAP" id="MF_01895">
    <property type="entry name" value="RNase_R"/>
    <property type="match status" value="1"/>
</dbReference>
<dbReference type="InterPro" id="IPR011129">
    <property type="entry name" value="CSD"/>
</dbReference>
<dbReference type="Pfam" id="PF00773">
    <property type="entry name" value="RNB"/>
    <property type="match status" value="1"/>
</dbReference>
<proteinExistence type="inferred from homology"/>
<dbReference type="CDD" id="cd04471">
    <property type="entry name" value="S1_RNase_R"/>
    <property type="match status" value="1"/>
</dbReference>
<dbReference type="InterPro" id="IPR011805">
    <property type="entry name" value="RNase_R"/>
</dbReference>
<keyword evidence="7 8" id="KW-0694">RNA-binding</keyword>
<dbReference type="EMBL" id="BSSV01000001">
    <property type="protein sequence ID" value="GLX84196.1"/>
    <property type="molecule type" value="Genomic_DNA"/>
</dbReference>
<evidence type="ECO:0000256" key="7">
    <source>
        <dbReference type="ARBA" id="ARBA00022884"/>
    </source>
</evidence>
<dbReference type="NCBIfam" id="TIGR00358">
    <property type="entry name" value="3_prime_RNase"/>
    <property type="match status" value="1"/>
</dbReference>
<dbReference type="Pfam" id="PF08206">
    <property type="entry name" value="OB_RNB"/>
    <property type="match status" value="1"/>
</dbReference>
<comment type="caution">
    <text evidence="11">The sequence shown here is derived from an EMBL/GenBank/DDBJ whole genome shotgun (WGS) entry which is preliminary data.</text>
</comment>
<evidence type="ECO:0000256" key="8">
    <source>
        <dbReference type="HAMAP-Rule" id="MF_01895"/>
    </source>
</evidence>
<dbReference type="Pfam" id="PF17876">
    <property type="entry name" value="CSD2"/>
    <property type="match status" value="1"/>
</dbReference>
<dbReference type="InterPro" id="IPR001900">
    <property type="entry name" value="RNase_II/R"/>
</dbReference>
<evidence type="ECO:0000256" key="4">
    <source>
        <dbReference type="ARBA" id="ARBA00022722"/>
    </source>
</evidence>
<gene>
    <name evidence="8 11" type="primary">rnr</name>
    <name evidence="11" type="ORF">tloyanaT_04480</name>
</gene>
<dbReference type="PROSITE" id="PS50126">
    <property type="entry name" value="S1"/>
    <property type="match status" value="1"/>
</dbReference>
<dbReference type="PANTHER" id="PTHR23355">
    <property type="entry name" value="RIBONUCLEASE"/>
    <property type="match status" value="1"/>
</dbReference>
<name>A0ABQ6HBB8_9GAMM</name>
<dbReference type="Pfam" id="PF00575">
    <property type="entry name" value="S1"/>
    <property type="match status" value="1"/>
</dbReference>
<protein>
    <recommendedName>
        <fullName evidence="8">Ribonuclease R</fullName>
        <shortName evidence="8">RNase R</shortName>
        <ecNumber evidence="8">3.1.13.1</ecNumber>
    </recommendedName>
</protein>
<comment type="similarity">
    <text evidence="8">Belongs to the RNR ribonuclease family. RNase R subfamily.</text>
</comment>
<dbReference type="RefSeq" id="WP_284295741.1">
    <property type="nucleotide sequence ID" value="NZ_BSSV01000001.1"/>
</dbReference>
<evidence type="ECO:0000256" key="3">
    <source>
        <dbReference type="ARBA" id="ARBA00022490"/>
    </source>
</evidence>
<organism evidence="11 12">
    <name type="scientific">Thalassotalea loyana</name>
    <dbReference type="NCBI Taxonomy" id="280483"/>
    <lineage>
        <taxon>Bacteria</taxon>
        <taxon>Pseudomonadati</taxon>
        <taxon>Pseudomonadota</taxon>
        <taxon>Gammaproteobacteria</taxon>
        <taxon>Alteromonadales</taxon>
        <taxon>Colwelliaceae</taxon>
        <taxon>Thalassotalea</taxon>
    </lineage>
</organism>
<evidence type="ECO:0000259" key="10">
    <source>
        <dbReference type="PROSITE" id="PS50126"/>
    </source>
</evidence>
<keyword evidence="6 8" id="KW-0269">Exonuclease</keyword>
<feature type="compositionally biased region" description="Basic residues" evidence="9">
    <location>
        <begin position="770"/>
        <end position="803"/>
    </location>
</feature>
<dbReference type="InterPro" id="IPR040476">
    <property type="entry name" value="CSD2"/>
</dbReference>
<feature type="compositionally biased region" description="Basic residues" evidence="9">
    <location>
        <begin position="743"/>
        <end position="752"/>
    </location>
</feature>
<dbReference type="NCBIfam" id="NF008648">
    <property type="entry name" value="PRK11642.1"/>
    <property type="match status" value="1"/>
</dbReference>
<dbReference type="SUPFAM" id="SSF50249">
    <property type="entry name" value="Nucleic acid-binding proteins"/>
    <property type="match status" value="4"/>
</dbReference>
<comment type="catalytic activity">
    <reaction evidence="1 8">
        <text>Exonucleolytic cleavage in the 3'- to 5'-direction to yield nucleoside 5'-phosphates.</text>
        <dbReference type="EC" id="3.1.13.1"/>
    </reaction>
</comment>
<comment type="function">
    <text evidence="8">3'-5' exoribonuclease that releases 5'-nucleoside monophosphates and is involved in maturation of structured RNAs.</text>
</comment>
<keyword evidence="3 8" id="KW-0963">Cytoplasm</keyword>
<dbReference type="InterPro" id="IPR050180">
    <property type="entry name" value="RNR_Ribonuclease"/>
</dbReference>